<evidence type="ECO:0000256" key="2">
    <source>
        <dbReference type="SAM" id="Phobius"/>
    </source>
</evidence>
<feature type="transmembrane region" description="Helical" evidence="2">
    <location>
        <begin position="238"/>
        <end position="257"/>
    </location>
</feature>
<protein>
    <submittedName>
        <fullName evidence="4">Abscisic acid G-protein coupled receptor-like domain</fullName>
    </submittedName>
</protein>
<feature type="transmembrane region" description="Helical" evidence="2">
    <location>
        <begin position="6"/>
        <end position="26"/>
    </location>
</feature>
<name>A0AAD9UQS9_9APIC</name>
<evidence type="ECO:0000259" key="3">
    <source>
        <dbReference type="Pfam" id="PF12430"/>
    </source>
</evidence>
<accession>A0AAD9UQS9</accession>
<dbReference type="Proteomes" id="UP001214638">
    <property type="component" value="Unassembled WGS sequence"/>
</dbReference>
<evidence type="ECO:0000313" key="5">
    <source>
        <dbReference type="Proteomes" id="UP001214638"/>
    </source>
</evidence>
<dbReference type="GeneID" id="94335740"/>
<dbReference type="AlphaFoldDB" id="A0AAD9UQS9"/>
<keyword evidence="5" id="KW-1185">Reference proteome</keyword>
<comment type="caution">
    <text evidence="4">The sequence shown here is derived from an EMBL/GenBank/DDBJ whole genome shotgun (WGS) entry which is preliminary data.</text>
</comment>
<feature type="coiled-coil region" evidence="1">
    <location>
        <begin position="35"/>
        <end position="62"/>
    </location>
</feature>
<sequence>MVVGHGLSFVAALTGFSCIYIPYTFFITRKDVYTARQLDIRITDARRAIEHLESELNIARGNLHEIDLSKMPFYRNCSFNSVIVHMGRQMDSVDCLYNWFKRMVEFVKPEWVRPSETNILQQSMEQTLYLIQEELKYLEDIKSRRERGRTILGKVILLIHIIITLYFLGLGFSKLYASIWLFFNNSPERLNREGNGKALEHVYKRFTQNDVVYATLVNGVVVSLLHPPSFLEAVFDRLSGLFFLGIVISNIGNFLDFGRHMLRTKYLQKRLLATDNTLGLALGGLLILTIPSQFCLAVPYMPQTWRSFAFDLIFDKNVQAWLAVRHYYDVNCVIIMAFSAVGVYMLHRKRTIALDANNLICNV</sequence>
<dbReference type="RefSeq" id="XP_067805270.1">
    <property type="nucleotide sequence ID" value="XM_067946479.1"/>
</dbReference>
<reference evidence="4" key="1">
    <citation type="journal article" date="2023" name="Nat. Microbiol.">
        <title>Babesia duncani multi-omics identifies virulence factors and drug targets.</title>
        <authorList>
            <person name="Singh P."/>
            <person name="Lonardi S."/>
            <person name="Liang Q."/>
            <person name="Vydyam P."/>
            <person name="Khabirova E."/>
            <person name="Fang T."/>
            <person name="Gihaz S."/>
            <person name="Thekkiniath J."/>
            <person name="Munshi M."/>
            <person name="Abel S."/>
            <person name="Ciampossin L."/>
            <person name="Batugedara G."/>
            <person name="Gupta M."/>
            <person name="Lu X.M."/>
            <person name="Lenz T."/>
            <person name="Chakravarty S."/>
            <person name="Cornillot E."/>
            <person name="Hu Y."/>
            <person name="Ma W."/>
            <person name="Gonzalez L.M."/>
            <person name="Sanchez S."/>
            <person name="Estrada K."/>
            <person name="Sanchez-Flores A."/>
            <person name="Montero E."/>
            <person name="Harb O.S."/>
            <person name="Le Roch K.G."/>
            <person name="Mamoun C.B."/>
        </authorList>
    </citation>
    <scope>NUCLEOTIDE SEQUENCE</scope>
    <source>
        <strain evidence="4">WA1</strain>
    </source>
</reference>
<keyword evidence="2" id="KW-0472">Membrane</keyword>
<dbReference type="EMBL" id="JALLKP010000001">
    <property type="protein sequence ID" value="KAK2198428.1"/>
    <property type="molecule type" value="Genomic_DNA"/>
</dbReference>
<keyword evidence="2" id="KW-1133">Transmembrane helix</keyword>
<feature type="transmembrane region" description="Helical" evidence="2">
    <location>
        <begin position="327"/>
        <end position="346"/>
    </location>
</feature>
<organism evidence="4 5">
    <name type="scientific">Babesia duncani</name>
    <dbReference type="NCBI Taxonomy" id="323732"/>
    <lineage>
        <taxon>Eukaryota</taxon>
        <taxon>Sar</taxon>
        <taxon>Alveolata</taxon>
        <taxon>Apicomplexa</taxon>
        <taxon>Aconoidasida</taxon>
        <taxon>Piroplasmida</taxon>
        <taxon>Babesiidae</taxon>
        <taxon>Babesia</taxon>
    </lineage>
</organism>
<gene>
    <name evidence="4" type="ORF">BdWA1_001442</name>
</gene>
<keyword evidence="4" id="KW-0675">Receptor</keyword>
<evidence type="ECO:0000313" key="4">
    <source>
        <dbReference type="EMBL" id="KAK2198428.1"/>
    </source>
</evidence>
<dbReference type="Pfam" id="PF12430">
    <property type="entry name" value="ABA_GPCR"/>
    <property type="match status" value="1"/>
</dbReference>
<feature type="domain" description="Abscisic acid G-protein coupled receptor-like" evidence="3">
    <location>
        <begin position="147"/>
        <end position="347"/>
    </location>
</feature>
<feature type="transmembrane region" description="Helical" evidence="2">
    <location>
        <begin position="278"/>
        <end position="301"/>
    </location>
</feature>
<keyword evidence="2" id="KW-0812">Transmembrane</keyword>
<dbReference type="InterPro" id="IPR025969">
    <property type="entry name" value="ABA_GPCR_dom"/>
</dbReference>
<feature type="transmembrane region" description="Helical" evidence="2">
    <location>
        <begin position="151"/>
        <end position="172"/>
    </location>
</feature>
<evidence type="ECO:0000256" key="1">
    <source>
        <dbReference type="SAM" id="Coils"/>
    </source>
</evidence>
<dbReference type="KEGG" id="bdw:94335740"/>
<keyword evidence="1" id="KW-0175">Coiled coil</keyword>
<proteinExistence type="predicted"/>